<dbReference type="EMBL" id="WJBH02000008">
    <property type="protein sequence ID" value="KAI9554810.1"/>
    <property type="molecule type" value="Genomic_DNA"/>
</dbReference>
<gene>
    <name evidence="1" type="ORF">GHT06_020087</name>
</gene>
<evidence type="ECO:0000313" key="1">
    <source>
        <dbReference type="EMBL" id="KAI9554810.1"/>
    </source>
</evidence>
<comment type="caution">
    <text evidence="1">The sequence shown here is derived from an EMBL/GenBank/DDBJ whole genome shotgun (WGS) entry which is preliminary data.</text>
</comment>
<keyword evidence="2" id="KW-1185">Reference proteome</keyword>
<reference evidence="1 2" key="1">
    <citation type="submission" date="2022-05" db="EMBL/GenBank/DDBJ databases">
        <title>A multi-omics perspective on studying reproductive biology in Daphnia sinensis.</title>
        <authorList>
            <person name="Jia J."/>
        </authorList>
    </citation>
    <scope>NUCLEOTIDE SEQUENCE [LARGE SCALE GENOMIC DNA]</scope>
    <source>
        <strain evidence="1 2">WSL</strain>
    </source>
</reference>
<organism evidence="1 2">
    <name type="scientific">Daphnia sinensis</name>
    <dbReference type="NCBI Taxonomy" id="1820382"/>
    <lineage>
        <taxon>Eukaryota</taxon>
        <taxon>Metazoa</taxon>
        <taxon>Ecdysozoa</taxon>
        <taxon>Arthropoda</taxon>
        <taxon>Crustacea</taxon>
        <taxon>Branchiopoda</taxon>
        <taxon>Diplostraca</taxon>
        <taxon>Cladocera</taxon>
        <taxon>Anomopoda</taxon>
        <taxon>Daphniidae</taxon>
        <taxon>Daphnia</taxon>
        <taxon>Daphnia similis group</taxon>
    </lineage>
</organism>
<protein>
    <submittedName>
        <fullName evidence="1">Uncharacterized protein</fullName>
    </submittedName>
</protein>
<evidence type="ECO:0000313" key="2">
    <source>
        <dbReference type="Proteomes" id="UP000820818"/>
    </source>
</evidence>
<proteinExistence type="predicted"/>
<dbReference type="Proteomes" id="UP000820818">
    <property type="component" value="Linkage Group LG8"/>
</dbReference>
<dbReference type="AlphaFoldDB" id="A0AAD5L3X1"/>
<accession>A0AAD5L3X1</accession>
<name>A0AAD5L3X1_9CRUS</name>
<sequence>MSSSAIKSDIGTAERQAEITQESLSWSNLQISQRAIGYVPYLDYSIAVYESLDSSVKTEAKKIKYFYTPVVLLDPRSAKYQYHQLIEKHTVIFDVTLWDDDIQQRVVSYLNEEMKLNADKSQINVIPFEKLILTTDVHSNAFTCPKEWKFIQMHKVVSFRLLFETEDEAIKTVELFKTSPEQLNSVFNIKFSLSNKTLNSKEIVISIESVVNGKMFSKLNQKFSKSNEIYLTADDAKALLVESVDNVILESFSDSDVVSSTSEEEIYRILERMMTSGKEIVTAQKAHMWNSVFWNDDNYRPDKIASTLNEVHLKTDKETQSKIVAAISDSSKSSLDIGTTLEGYGISSENSRFANSERERRLRKFGENCLKLEWTGDRFVPKPLELTRINLSSIRNKQVCRYFRKTRVSYFSGTLSMSVNVVQNDRITELVKKETNVVQSIQQKLDDVSKHTQQQEALDQDLVGVEDSVPSDFPWY</sequence>